<dbReference type="Proteomes" id="UP000317291">
    <property type="component" value="Unassembled WGS sequence"/>
</dbReference>
<dbReference type="GO" id="GO:0006950">
    <property type="term" value="P:response to stress"/>
    <property type="evidence" value="ECO:0007669"/>
    <property type="project" value="TreeGrafter"/>
</dbReference>
<dbReference type="SUPFAM" id="SSF46785">
    <property type="entry name" value="Winged helix' DNA-binding domain"/>
    <property type="match status" value="1"/>
</dbReference>
<evidence type="ECO:0000313" key="3">
    <source>
        <dbReference type="Proteomes" id="UP000317291"/>
    </source>
</evidence>
<dbReference type="InterPro" id="IPR036390">
    <property type="entry name" value="WH_DNA-bd_sf"/>
</dbReference>
<dbReference type="InterPro" id="IPR036388">
    <property type="entry name" value="WH-like_DNA-bd_sf"/>
</dbReference>
<dbReference type="SMART" id="SM00347">
    <property type="entry name" value="HTH_MARR"/>
    <property type="match status" value="1"/>
</dbReference>
<keyword evidence="3" id="KW-1185">Reference proteome</keyword>
<gene>
    <name evidence="2" type="ORF">FK529_00350</name>
</gene>
<dbReference type="Gene3D" id="1.10.10.10">
    <property type="entry name" value="Winged helix-like DNA-binding domain superfamily/Winged helix DNA-binding domain"/>
    <property type="match status" value="1"/>
</dbReference>
<dbReference type="PROSITE" id="PS50995">
    <property type="entry name" value="HTH_MARR_2"/>
    <property type="match status" value="1"/>
</dbReference>
<feature type="domain" description="HTH marR-type" evidence="1">
    <location>
        <begin position="47"/>
        <end position="184"/>
    </location>
</feature>
<evidence type="ECO:0000259" key="1">
    <source>
        <dbReference type="PROSITE" id="PS50995"/>
    </source>
</evidence>
<dbReference type="PANTHER" id="PTHR33164">
    <property type="entry name" value="TRANSCRIPTIONAL REGULATOR, MARR FAMILY"/>
    <property type="match status" value="1"/>
</dbReference>
<evidence type="ECO:0000313" key="2">
    <source>
        <dbReference type="EMBL" id="TWS21108.1"/>
    </source>
</evidence>
<dbReference type="EMBL" id="VIGW01000001">
    <property type="protein sequence ID" value="TWS21108.1"/>
    <property type="molecule type" value="Genomic_DNA"/>
</dbReference>
<dbReference type="InterPro" id="IPR039422">
    <property type="entry name" value="MarR/SlyA-like"/>
</dbReference>
<organism evidence="2 3">
    <name type="scientific">Tsukamurella asaccharolytica</name>
    <dbReference type="NCBI Taxonomy" id="2592067"/>
    <lineage>
        <taxon>Bacteria</taxon>
        <taxon>Bacillati</taxon>
        <taxon>Actinomycetota</taxon>
        <taxon>Actinomycetes</taxon>
        <taxon>Mycobacteriales</taxon>
        <taxon>Tsukamurellaceae</taxon>
        <taxon>Tsukamurella</taxon>
    </lineage>
</organism>
<dbReference type="PANTHER" id="PTHR33164:SF57">
    <property type="entry name" value="MARR-FAMILY TRANSCRIPTIONAL REGULATOR"/>
    <property type="match status" value="1"/>
</dbReference>
<dbReference type="Pfam" id="PF12802">
    <property type="entry name" value="MarR_2"/>
    <property type="match status" value="1"/>
</dbReference>
<sequence length="201" mass="22454">MRAMESRAVMRPSLRGDVMQDTSISFVQWLRSSYRFRVQATSREVTPEDLSAVFGEFMGRLMCNVAQESLGTMLSSDITAHQFHILLQLAAAEAPLPINRLADDLGLSVAATGRNVEKLVQLEMVDRREDASDRRIKNLTITDLGRNTVASAVSDKHREVLSFAERLPSALRVRLHDVMVEILDEGLIPPNPFFTATKENA</sequence>
<dbReference type="InterPro" id="IPR000835">
    <property type="entry name" value="HTH_MarR-typ"/>
</dbReference>
<name>A0A5C5REL4_9ACTN</name>
<protein>
    <submittedName>
        <fullName evidence="2">MarR family transcriptional regulator</fullName>
    </submittedName>
</protein>
<comment type="caution">
    <text evidence="2">The sequence shown here is derived from an EMBL/GenBank/DDBJ whole genome shotgun (WGS) entry which is preliminary data.</text>
</comment>
<dbReference type="AlphaFoldDB" id="A0A5C5REL4"/>
<reference evidence="2 3" key="1">
    <citation type="submission" date="2019-06" db="EMBL/GenBank/DDBJ databases">
        <title>Tsukamurella conjunctivitidis sp. nov., Tsukamurella assacharolytica sp. nov. and Tsukamurella sputae sp. nov. isolated from patients with conjunctivitis, bacteraemia (lymphoma) and respiratory infection (sputum) in Hong Kong.</title>
        <authorList>
            <person name="Teng J.L.L."/>
            <person name="Lee H.H."/>
            <person name="Fong J.Y.H."/>
            <person name="Fok K.M.N."/>
            <person name="Lau S.K.P."/>
            <person name="Woo P.C.Y."/>
        </authorList>
    </citation>
    <scope>NUCLEOTIDE SEQUENCE [LARGE SCALE GENOMIC DNA]</scope>
    <source>
        <strain evidence="2 3">HKU71</strain>
    </source>
</reference>
<proteinExistence type="predicted"/>
<accession>A0A5C5REL4</accession>
<dbReference type="GO" id="GO:0003700">
    <property type="term" value="F:DNA-binding transcription factor activity"/>
    <property type="evidence" value="ECO:0007669"/>
    <property type="project" value="InterPro"/>
</dbReference>